<sequence length="281" mass="30387">MAFLIEFVASAVLLPVPAAAPLVDRCPSVAEYAAWREAPDQQWDFHSDTLTVIGAIHSRDPAHEQFGRIRAAFRDARPGLVFFEGPDRGTATNAEEAIRTSGESGYVRFLATQAGIKTRSLEPSPSEQIKALLAQFPADQVLLFLVLREAARLREREGLSGAALDDKVTSLLQRAASLPGAASSPLPFADIAGLQAASERYWPGRDWRSADASWFSPSADDRVTGGVFAAAINRADSTNRNRHMAAQFAQAAAAGERPFVVVGRNHVPMIAPRLACLLEQR</sequence>
<dbReference type="EMBL" id="SPDV01000009">
    <property type="protein sequence ID" value="TFI59168.1"/>
    <property type="molecule type" value="Genomic_DNA"/>
</dbReference>
<gene>
    <name evidence="1" type="ORF">E2493_06495</name>
</gene>
<dbReference type="OrthoDB" id="1433859at2"/>
<keyword evidence="2" id="KW-1185">Reference proteome</keyword>
<dbReference type="Proteomes" id="UP000298213">
    <property type="component" value="Unassembled WGS sequence"/>
</dbReference>
<organism evidence="1 2">
    <name type="scientific">Sphingomonas parva</name>
    <dbReference type="NCBI Taxonomy" id="2555898"/>
    <lineage>
        <taxon>Bacteria</taxon>
        <taxon>Pseudomonadati</taxon>
        <taxon>Pseudomonadota</taxon>
        <taxon>Alphaproteobacteria</taxon>
        <taxon>Sphingomonadales</taxon>
        <taxon>Sphingomonadaceae</taxon>
        <taxon>Sphingomonas</taxon>
    </lineage>
</organism>
<comment type="caution">
    <text evidence="1">The sequence shown here is derived from an EMBL/GenBank/DDBJ whole genome shotgun (WGS) entry which is preliminary data.</text>
</comment>
<name>A0A4Y8ZT21_9SPHN</name>
<dbReference type="AlphaFoldDB" id="A0A4Y8ZT21"/>
<proteinExistence type="predicted"/>
<evidence type="ECO:0000313" key="1">
    <source>
        <dbReference type="EMBL" id="TFI59168.1"/>
    </source>
</evidence>
<dbReference type="RefSeq" id="WP_135084928.1">
    <property type="nucleotide sequence ID" value="NZ_SPDV01000009.1"/>
</dbReference>
<accession>A0A4Y8ZT21</accession>
<reference evidence="1 2" key="1">
    <citation type="submission" date="2019-03" db="EMBL/GenBank/DDBJ databases">
        <title>Genome sequence of Sphingomonas sp. 17J27-24.</title>
        <authorList>
            <person name="Kim M."/>
            <person name="Maeng S."/>
            <person name="Sathiyaraj S."/>
        </authorList>
    </citation>
    <scope>NUCLEOTIDE SEQUENCE [LARGE SCALE GENOMIC DNA]</scope>
    <source>
        <strain evidence="1 2">17J27-24</strain>
    </source>
</reference>
<evidence type="ECO:0000313" key="2">
    <source>
        <dbReference type="Proteomes" id="UP000298213"/>
    </source>
</evidence>
<protein>
    <submittedName>
        <fullName evidence="1">Uncharacterized protein</fullName>
    </submittedName>
</protein>